<dbReference type="Pfam" id="PF24490">
    <property type="entry name" value="DUF7585"/>
    <property type="match status" value="1"/>
</dbReference>
<evidence type="ECO:0000259" key="1">
    <source>
        <dbReference type="Pfam" id="PF24490"/>
    </source>
</evidence>
<proteinExistence type="predicted"/>
<evidence type="ECO:0000313" key="3">
    <source>
        <dbReference type="WBParaSite" id="SVE_1912600.1"/>
    </source>
</evidence>
<sequence length="166" mass="18803">MPILIQLQRSSSRNLPLHFSENIDGLKFSVDFKLKKSSDIILVKCSNDAYLHGSNGYKLTINNYLAKYKNLVSSNTSKYKWVPLLKKSSNSARSSCGEITIKPGNVMSPMKEQKTRISSNNMDSPLPETYSNCHNETKDLLIVFRTKEKDTEVIVNPRDVNNPYAN</sequence>
<reference evidence="2" key="1">
    <citation type="submission" date="2014-07" db="EMBL/GenBank/DDBJ databases">
        <authorList>
            <person name="Martin A.A"/>
            <person name="De Silva N."/>
        </authorList>
    </citation>
    <scope>NUCLEOTIDE SEQUENCE</scope>
</reference>
<dbReference type="WBParaSite" id="SVE_1912600.1">
    <property type="protein sequence ID" value="SVE_1912600.1"/>
    <property type="gene ID" value="SVE_1912600"/>
</dbReference>
<accession>A0A0K0G325</accession>
<protein>
    <submittedName>
        <fullName evidence="3">Ubiquitin-like domain-containing protein</fullName>
    </submittedName>
</protein>
<dbReference type="InterPro" id="IPR056007">
    <property type="entry name" value="DUF7585"/>
</dbReference>
<organism evidence="2 3">
    <name type="scientific">Strongyloides venezuelensis</name>
    <name type="common">Threadworm</name>
    <dbReference type="NCBI Taxonomy" id="75913"/>
    <lineage>
        <taxon>Eukaryota</taxon>
        <taxon>Metazoa</taxon>
        <taxon>Ecdysozoa</taxon>
        <taxon>Nematoda</taxon>
        <taxon>Chromadorea</taxon>
        <taxon>Rhabditida</taxon>
        <taxon>Tylenchina</taxon>
        <taxon>Panagrolaimomorpha</taxon>
        <taxon>Strongyloidoidea</taxon>
        <taxon>Strongyloididae</taxon>
        <taxon>Strongyloides</taxon>
    </lineage>
</organism>
<keyword evidence="2" id="KW-1185">Reference proteome</keyword>
<reference evidence="3" key="2">
    <citation type="submission" date="2015-08" db="UniProtKB">
        <authorList>
            <consortium name="WormBaseParasite"/>
        </authorList>
    </citation>
    <scope>IDENTIFICATION</scope>
</reference>
<dbReference type="AlphaFoldDB" id="A0A0K0G325"/>
<feature type="domain" description="DUF7585" evidence="1">
    <location>
        <begin position="20"/>
        <end position="105"/>
    </location>
</feature>
<name>A0A0K0G325_STRVS</name>
<evidence type="ECO:0000313" key="2">
    <source>
        <dbReference type="Proteomes" id="UP000035680"/>
    </source>
</evidence>
<dbReference type="Proteomes" id="UP000035680">
    <property type="component" value="Unassembled WGS sequence"/>
</dbReference>